<gene>
    <name evidence="1" type="ORF">Taro_008703</name>
</gene>
<comment type="caution">
    <text evidence="1">The sequence shown here is derived from an EMBL/GenBank/DDBJ whole genome shotgun (WGS) entry which is preliminary data.</text>
</comment>
<accession>A0A843U7R5</accession>
<keyword evidence="2" id="KW-1185">Reference proteome</keyword>
<dbReference type="AlphaFoldDB" id="A0A843U7R5"/>
<evidence type="ECO:0000313" key="2">
    <source>
        <dbReference type="Proteomes" id="UP000652761"/>
    </source>
</evidence>
<dbReference type="EMBL" id="NMUH01000291">
    <property type="protein sequence ID" value="MQL76309.1"/>
    <property type="molecule type" value="Genomic_DNA"/>
</dbReference>
<feature type="non-terminal residue" evidence="1">
    <location>
        <position position="1"/>
    </location>
</feature>
<sequence>EAAGTRAAWPARGEAAWGVASAHVCKAADTGAEVAHWCIRSWAVRLPGCDGGVSSSAELADGVRSSDRAEAGSKGARAPIRRPQVIDSSTFEEVEQWSVLCYRLEISRRKLLEPRRHGLLEVKWPGVWPAPMCAEQRMQELRWRASASGAGLCDCLGAMGREQLRGEVRELEILGEFLVLFLLSCKAAEQGRETGCDLGFSEFYCSIFILIDSSTFEEVEQWSVLCYWLEIFRSGVSSCFCVRIGEDDLEGDCNFLI</sequence>
<evidence type="ECO:0000313" key="1">
    <source>
        <dbReference type="EMBL" id="MQL76309.1"/>
    </source>
</evidence>
<proteinExistence type="predicted"/>
<organism evidence="1 2">
    <name type="scientific">Colocasia esculenta</name>
    <name type="common">Wild taro</name>
    <name type="synonym">Arum esculentum</name>
    <dbReference type="NCBI Taxonomy" id="4460"/>
    <lineage>
        <taxon>Eukaryota</taxon>
        <taxon>Viridiplantae</taxon>
        <taxon>Streptophyta</taxon>
        <taxon>Embryophyta</taxon>
        <taxon>Tracheophyta</taxon>
        <taxon>Spermatophyta</taxon>
        <taxon>Magnoliopsida</taxon>
        <taxon>Liliopsida</taxon>
        <taxon>Araceae</taxon>
        <taxon>Aroideae</taxon>
        <taxon>Colocasieae</taxon>
        <taxon>Colocasia</taxon>
    </lineage>
</organism>
<dbReference type="Proteomes" id="UP000652761">
    <property type="component" value="Unassembled WGS sequence"/>
</dbReference>
<protein>
    <submittedName>
        <fullName evidence="1">Uncharacterized protein</fullName>
    </submittedName>
</protein>
<reference evidence="1" key="1">
    <citation type="submission" date="2017-07" db="EMBL/GenBank/DDBJ databases">
        <title>Taro Niue Genome Assembly and Annotation.</title>
        <authorList>
            <person name="Atibalentja N."/>
            <person name="Keating K."/>
            <person name="Fields C.J."/>
        </authorList>
    </citation>
    <scope>NUCLEOTIDE SEQUENCE</scope>
    <source>
        <strain evidence="1">Niue_2</strain>
        <tissue evidence="1">Leaf</tissue>
    </source>
</reference>
<name>A0A843U7R5_COLES</name>